<gene>
    <name evidence="1" type="ORF">HG537_0E00680</name>
</gene>
<dbReference type="FunFam" id="3.40.50.1000:FF:000165">
    <property type="entry name" value="HAD superfamily phosphatase"/>
    <property type="match status" value="1"/>
</dbReference>
<dbReference type="Pfam" id="PF09419">
    <property type="entry name" value="PGP_phosphatase"/>
    <property type="match status" value="1"/>
</dbReference>
<evidence type="ECO:0008006" key="3">
    <source>
        <dbReference type="Google" id="ProtNLM"/>
    </source>
</evidence>
<keyword evidence="2" id="KW-1185">Reference proteome</keyword>
<dbReference type="InterPro" id="IPR036412">
    <property type="entry name" value="HAD-like_sf"/>
</dbReference>
<dbReference type="InterPro" id="IPR027706">
    <property type="entry name" value="PGP_Pase"/>
</dbReference>
<dbReference type="SUPFAM" id="SSF56784">
    <property type="entry name" value="HAD-like"/>
    <property type="match status" value="1"/>
</dbReference>
<evidence type="ECO:0000313" key="1">
    <source>
        <dbReference type="EMBL" id="QLQ80715.1"/>
    </source>
</evidence>
<dbReference type="NCBIfam" id="TIGR01668">
    <property type="entry name" value="YqeG_hyp_ppase"/>
    <property type="match status" value="1"/>
</dbReference>
<dbReference type="GO" id="GO:0005739">
    <property type="term" value="C:mitochondrion"/>
    <property type="evidence" value="ECO:0007669"/>
    <property type="project" value="TreeGrafter"/>
</dbReference>
<dbReference type="Proteomes" id="UP000510647">
    <property type="component" value="Chromosome 5"/>
</dbReference>
<protein>
    <recommendedName>
        <fullName evidence="3">HAD-superfamily phosphatase</fullName>
    </recommendedName>
</protein>
<dbReference type="Gene3D" id="3.40.50.1000">
    <property type="entry name" value="HAD superfamily/HAD-like"/>
    <property type="match status" value="1"/>
</dbReference>
<proteinExistence type="predicted"/>
<dbReference type="EMBL" id="CP059271">
    <property type="protein sequence ID" value="QLQ80715.1"/>
    <property type="molecule type" value="Genomic_DNA"/>
</dbReference>
<dbReference type="AlphaFoldDB" id="A0A7H9HW72"/>
<dbReference type="GO" id="GO:0008962">
    <property type="term" value="F:phosphatidylglycerophosphatase activity"/>
    <property type="evidence" value="ECO:0007669"/>
    <property type="project" value="InterPro"/>
</dbReference>
<dbReference type="InterPro" id="IPR010021">
    <property type="entry name" value="PGPP1/Gep4"/>
</dbReference>
<dbReference type="PANTHER" id="PTHR19288">
    <property type="entry name" value="4-NITROPHENYLPHOSPHATASE-RELATED"/>
    <property type="match status" value="1"/>
</dbReference>
<dbReference type="OrthoDB" id="198652at2759"/>
<dbReference type="InterPro" id="IPR023214">
    <property type="entry name" value="HAD_sf"/>
</dbReference>
<dbReference type="GO" id="GO:0032049">
    <property type="term" value="P:cardiolipin biosynthetic process"/>
    <property type="evidence" value="ECO:0007669"/>
    <property type="project" value="TreeGrafter"/>
</dbReference>
<sequence>MNVSGTLNFFRLIWNPRLCMPHMWIKTFNELPVPINGQIKAVVLDKDNCFAYPDDNKVWPAYLEKWEQLKRQYPGKRLLIVSNTAGSNDDIGYKEAEKLESITGVPVLRHSTKKPGCRDEVMQYFTKNGVVSSPSEVAVVGDRLFTDIMMANQMGAYGVWVQDGVRKSNSSISKFEKTLYNYLKV</sequence>
<accession>A0A7H9HW72</accession>
<organism evidence="1 2">
    <name type="scientific">Torulaspora globosa</name>
    <dbReference type="NCBI Taxonomy" id="48254"/>
    <lineage>
        <taxon>Eukaryota</taxon>
        <taxon>Fungi</taxon>
        <taxon>Dikarya</taxon>
        <taxon>Ascomycota</taxon>
        <taxon>Saccharomycotina</taxon>
        <taxon>Saccharomycetes</taxon>
        <taxon>Saccharomycetales</taxon>
        <taxon>Saccharomycetaceae</taxon>
        <taxon>Torulaspora</taxon>
    </lineage>
</organism>
<evidence type="ECO:0000313" key="2">
    <source>
        <dbReference type="Proteomes" id="UP000510647"/>
    </source>
</evidence>
<dbReference type="PANTHER" id="PTHR19288:SF25">
    <property type="entry name" value="PHOSPHATIDYLGLYCEROPHOSPHATASE GEP4, MITOCHONDRIAL"/>
    <property type="match status" value="1"/>
</dbReference>
<name>A0A7H9HW72_9SACH</name>
<reference evidence="1 2" key="1">
    <citation type="submission" date="2020-06" db="EMBL/GenBank/DDBJ databases">
        <title>The yeast mating-type switching endonuclease HO is a domesticated member of an unorthodox homing genetic element family.</title>
        <authorList>
            <person name="Coughlan A.Y."/>
            <person name="Lombardi L."/>
            <person name="Braun-Galleani S."/>
            <person name="Martos A.R."/>
            <person name="Galeote V."/>
            <person name="Bigey F."/>
            <person name="Dequin S."/>
            <person name="Byrne K.P."/>
            <person name="Wolfe K.H."/>
        </authorList>
    </citation>
    <scope>NUCLEOTIDE SEQUENCE [LARGE SCALE GENOMIC DNA]</scope>
    <source>
        <strain evidence="1 2">CBS2947</strain>
    </source>
</reference>